<gene>
    <name evidence="1" type="ORF">FLA105534_01825</name>
</gene>
<evidence type="ECO:0000313" key="1">
    <source>
        <dbReference type="EMBL" id="CAA9197864.1"/>
    </source>
</evidence>
<dbReference type="AlphaFoldDB" id="A0A6J4GF61"/>
<evidence type="ECO:0008006" key="3">
    <source>
        <dbReference type="Google" id="ProtNLM"/>
    </source>
</evidence>
<accession>A0A6J4GF61</accession>
<proteinExistence type="predicted"/>
<keyword evidence="2" id="KW-1185">Reference proteome</keyword>
<dbReference type="SUPFAM" id="SSF103196">
    <property type="entry name" value="Roadblock/LC7 domain"/>
    <property type="match status" value="1"/>
</dbReference>
<protein>
    <recommendedName>
        <fullName evidence="3">Roadblock/LAMTOR2 domain-containing protein</fullName>
    </recommendedName>
</protein>
<sequence length="138" mass="15509">MVRCAFFLTSVYRTILFIKISLNFLKNEINKNMIDLNTLVQETGAESGLTFNIDGILLESVNLEYDGNVAAMIGMILKMCLEMSEDVNNGDLKQVMIKNKEGIVVANKDEYDNCVALLSKDISKMGLLLRKMDTVFNN</sequence>
<dbReference type="Gene3D" id="3.30.450.30">
    <property type="entry name" value="Dynein light chain 2a, cytoplasmic"/>
    <property type="match status" value="1"/>
</dbReference>
<dbReference type="Proteomes" id="UP000479938">
    <property type="component" value="Unassembled WGS sequence"/>
</dbReference>
<evidence type="ECO:0000313" key="2">
    <source>
        <dbReference type="Proteomes" id="UP000479938"/>
    </source>
</evidence>
<reference evidence="1 2" key="1">
    <citation type="submission" date="2020-02" db="EMBL/GenBank/DDBJ databases">
        <authorList>
            <person name="Criscuolo A."/>
        </authorList>
    </citation>
    <scope>NUCLEOTIDE SEQUENCE [LARGE SCALE GENOMIC DNA]</scope>
    <source>
        <strain evidence="1">CIP105534</strain>
    </source>
</reference>
<name>A0A6J4GF61_9FLAO</name>
<organism evidence="1 2">
    <name type="scientific">Flavobacterium bizetiae</name>
    <dbReference type="NCBI Taxonomy" id="2704140"/>
    <lineage>
        <taxon>Bacteria</taxon>
        <taxon>Pseudomonadati</taxon>
        <taxon>Bacteroidota</taxon>
        <taxon>Flavobacteriia</taxon>
        <taxon>Flavobacteriales</taxon>
        <taxon>Flavobacteriaceae</taxon>
        <taxon>Flavobacterium</taxon>
    </lineage>
</organism>
<dbReference type="EMBL" id="CADCSU010000078">
    <property type="protein sequence ID" value="CAA9197864.1"/>
    <property type="molecule type" value="Genomic_DNA"/>
</dbReference>